<organism evidence="1 2">
    <name type="scientific">Patiria miniata</name>
    <name type="common">Bat star</name>
    <name type="synonym">Asterina miniata</name>
    <dbReference type="NCBI Taxonomy" id="46514"/>
    <lineage>
        <taxon>Eukaryota</taxon>
        <taxon>Metazoa</taxon>
        <taxon>Echinodermata</taxon>
        <taxon>Eleutherozoa</taxon>
        <taxon>Asterozoa</taxon>
        <taxon>Asteroidea</taxon>
        <taxon>Valvatacea</taxon>
        <taxon>Valvatida</taxon>
        <taxon>Asterinidae</taxon>
        <taxon>Patiria</taxon>
    </lineage>
</organism>
<evidence type="ECO:0000313" key="1">
    <source>
        <dbReference type="EnsemblMetazoa" id="XP_038063036.1"/>
    </source>
</evidence>
<name>A0A914AHM9_PATMI</name>
<dbReference type="RefSeq" id="XP_038063036.1">
    <property type="nucleotide sequence ID" value="XM_038207108.1"/>
</dbReference>
<keyword evidence="2" id="KW-1185">Reference proteome</keyword>
<dbReference type="OrthoDB" id="10050996at2759"/>
<accession>A0A914AHM9</accession>
<sequence length="120" mass="13644">MKREQLEQIEDDLPLHQLQGQTTRANNAFREIVHRAGQLRAEINDLEQQSQNVQLPFGTGPIASSLDSALVKHNVCRQAYHGKAFVGNHVHKCCQVSTDFSGLSVQCIINYLWQYKEKNL</sequence>
<dbReference type="GeneID" id="119733727"/>
<proteinExistence type="predicted"/>
<protein>
    <submittedName>
        <fullName evidence="1">Uncharacterized protein</fullName>
    </submittedName>
</protein>
<dbReference type="Proteomes" id="UP000887568">
    <property type="component" value="Unplaced"/>
</dbReference>
<evidence type="ECO:0000313" key="2">
    <source>
        <dbReference type="Proteomes" id="UP000887568"/>
    </source>
</evidence>
<dbReference type="EnsemblMetazoa" id="XM_038207108.1">
    <property type="protein sequence ID" value="XP_038063036.1"/>
    <property type="gene ID" value="LOC119733727"/>
</dbReference>
<dbReference type="AlphaFoldDB" id="A0A914AHM9"/>
<reference evidence="1" key="1">
    <citation type="submission" date="2022-11" db="UniProtKB">
        <authorList>
            <consortium name="EnsemblMetazoa"/>
        </authorList>
    </citation>
    <scope>IDENTIFICATION</scope>
</reference>